<dbReference type="InterPro" id="IPR032675">
    <property type="entry name" value="LRR_dom_sf"/>
</dbReference>
<evidence type="ECO:0000313" key="2">
    <source>
        <dbReference type="EMBL" id="KAJ8366518.1"/>
    </source>
</evidence>
<gene>
    <name evidence="2" type="ORF">AAFF_G00353200</name>
</gene>
<dbReference type="EMBL" id="JAINUG010000581">
    <property type="protein sequence ID" value="KAJ8366518.1"/>
    <property type="molecule type" value="Genomic_DNA"/>
</dbReference>
<protein>
    <submittedName>
        <fullName evidence="2">Uncharacterized protein</fullName>
    </submittedName>
</protein>
<name>A0AAD7VZZ5_9TELE</name>
<evidence type="ECO:0000256" key="1">
    <source>
        <dbReference type="ARBA" id="ARBA00022737"/>
    </source>
</evidence>
<proteinExistence type="predicted"/>
<dbReference type="InterPro" id="IPR052201">
    <property type="entry name" value="LRR-containing_regulator"/>
</dbReference>
<dbReference type="Gene3D" id="3.80.10.10">
    <property type="entry name" value="Ribonuclease Inhibitor"/>
    <property type="match status" value="1"/>
</dbReference>
<dbReference type="SUPFAM" id="SSF52047">
    <property type="entry name" value="RNI-like"/>
    <property type="match status" value="1"/>
</dbReference>
<dbReference type="Proteomes" id="UP001221898">
    <property type="component" value="Unassembled WGS sequence"/>
</dbReference>
<evidence type="ECO:0000313" key="3">
    <source>
        <dbReference type="Proteomes" id="UP001221898"/>
    </source>
</evidence>
<keyword evidence="1" id="KW-0677">Repeat</keyword>
<sequence length="113" mass="12773">MILNPQSVCKRHHVRGGKSLAAALKENSSLHIFWLVQNELTDDAAADLAEAVRINSGLTHLWLIDNQLTALGARLLAEALPHNKTLREICMKGNRLTDEEQKEFELETRLRFC</sequence>
<dbReference type="PANTHER" id="PTHR24111">
    <property type="entry name" value="LEUCINE-RICH REPEAT-CONTAINING PROTEIN 34"/>
    <property type="match status" value="1"/>
</dbReference>
<dbReference type="AlphaFoldDB" id="A0AAD7VZZ5"/>
<reference evidence="2" key="1">
    <citation type="journal article" date="2023" name="Science">
        <title>Genome structures resolve the early diversification of teleost fishes.</title>
        <authorList>
            <person name="Parey E."/>
            <person name="Louis A."/>
            <person name="Montfort J."/>
            <person name="Bouchez O."/>
            <person name="Roques C."/>
            <person name="Iampietro C."/>
            <person name="Lluch J."/>
            <person name="Castinel A."/>
            <person name="Donnadieu C."/>
            <person name="Desvignes T."/>
            <person name="Floi Bucao C."/>
            <person name="Jouanno E."/>
            <person name="Wen M."/>
            <person name="Mejri S."/>
            <person name="Dirks R."/>
            <person name="Jansen H."/>
            <person name="Henkel C."/>
            <person name="Chen W.J."/>
            <person name="Zahm M."/>
            <person name="Cabau C."/>
            <person name="Klopp C."/>
            <person name="Thompson A.W."/>
            <person name="Robinson-Rechavi M."/>
            <person name="Braasch I."/>
            <person name="Lecointre G."/>
            <person name="Bobe J."/>
            <person name="Postlethwait J.H."/>
            <person name="Berthelot C."/>
            <person name="Roest Crollius H."/>
            <person name="Guiguen Y."/>
        </authorList>
    </citation>
    <scope>NUCLEOTIDE SEQUENCE</scope>
    <source>
        <strain evidence="2">NC1722</strain>
    </source>
</reference>
<keyword evidence="3" id="KW-1185">Reference proteome</keyword>
<dbReference type="PANTHER" id="PTHR24111:SF0">
    <property type="entry name" value="LEUCINE-RICH REPEAT-CONTAINING PROTEIN"/>
    <property type="match status" value="1"/>
</dbReference>
<organism evidence="2 3">
    <name type="scientific">Aldrovandia affinis</name>
    <dbReference type="NCBI Taxonomy" id="143900"/>
    <lineage>
        <taxon>Eukaryota</taxon>
        <taxon>Metazoa</taxon>
        <taxon>Chordata</taxon>
        <taxon>Craniata</taxon>
        <taxon>Vertebrata</taxon>
        <taxon>Euteleostomi</taxon>
        <taxon>Actinopterygii</taxon>
        <taxon>Neopterygii</taxon>
        <taxon>Teleostei</taxon>
        <taxon>Notacanthiformes</taxon>
        <taxon>Halosauridae</taxon>
        <taxon>Aldrovandia</taxon>
    </lineage>
</organism>
<dbReference type="SMART" id="SM00368">
    <property type="entry name" value="LRR_RI"/>
    <property type="match status" value="2"/>
</dbReference>
<comment type="caution">
    <text evidence="2">The sequence shown here is derived from an EMBL/GenBank/DDBJ whole genome shotgun (WGS) entry which is preliminary data.</text>
</comment>
<accession>A0AAD7VZZ5</accession>